<evidence type="ECO:0000313" key="3">
    <source>
        <dbReference type="Proteomes" id="UP000001822"/>
    </source>
</evidence>
<gene>
    <name evidence="2" type="ordered locus">CHU_1432</name>
</gene>
<reference evidence="2 3" key="1">
    <citation type="journal article" date="2007" name="Appl. Environ. Microbiol.">
        <title>Genome sequence of the cellulolytic gliding bacterium Cytophaga hutchinsonii.</title>
        <authorList>
            <person name="Xie G."/>
            <person name="Bruce D.C."/>
            <person name="Challacombe J.F."/>
            <person name="Chertkov O."/>
            <person name="Detter J.C."/>
            <person name="Gilna P."/>
            <person name="Han C.S."/>
            <person name="Lucas S."/>
            <person name="Misra M."/>
            <person name="Myers G.L."/>
            <person name="Richardson P."/>
            <person name="Tapia R."/>
            <person name="Thayer N."/>
            <person name="Thompson L.S."/>
            <person name="Brettin T.S."/>
            <person name="Henrissat B."/>
            <person name="Wilson D.B."/>
            <person name="McBride M.J."/>
        </authorList>
    </citation>
    <scope>NUCLEOTIDE SEQUENCE [LARGE SCALE GENOMIC DNA]</scope>
    <source>
        <strain evidence="3">ATCC 33406 / DSM 1761 / CIP 103989 / NBRC 15051 / NCIMB 9469 / D465</strain>
    </source>
</reference>
<protein>
    <submittedName>
        <fullName evidence="2">Ppx/GppA phosphatase</fullName>
    </submittedName>
</protein>
<dbReference type="KEGG" id="chu:CHU_1432"/>
<name>A0A6N4SQY4_CYTH3</name>
<dbReference type="EMBL" id="CP000383">
    <property type="protein sequence ID" value="ABG58703.1"/>
    <property type="molecule type" value="Genomic_DNA"/>
</dbReference>
<sequence>MKLAAVDIGSNAIRFQVSKILEYNGMIMFKKMEYVRFPLRLGEDVFRLGMISAEKEMKFIKLIQTFKNLFELYEVDDYMISATSAMRESKNGRDIVLKVKGLVGVDIDIIDGDKEAELINTVLHNELDDNSYIHIDVGGGSTELNLFVNRKKIAARSFKIGSVRRLQGLDAPEEWESMKQWVKDNIDKLPKPVTAIGTGGNIGKIFELGTTEKSKKDKRMISLKKIEEVQHNISQYSYEDRINVLMLNSDRADVIIPASEIYTSVMEFAKAKNMLVPEVGLKDGLMLMLYERNKHLHITDLDSIRNVNKYQK</sequence>
<dbReference type="AlphaFoldDB" id="A0A6N4SQY4"/>
<dbReference type="Gene3D" id="3.30.420.150">
    <property type="entry name" value="Exopolyphosphatase. Domain 2"/>
    <property type="match status" value="1"/>
</dbReference>
<evidence type="ECO:0000259" key="1">
    <source>
        <dbReference type="Pfam" id="PF02541"/>
    </source>
</evidence>
<proteinExistence type="predicted"/>
<dbReference type="GO" id="GO:0016462">
    <property type="term" value="F:pyrophosphatase activity"/>
    <property type="evidence" value="ECO:0007669"/>
    <property type="project" value="TreeGrafter"/>
</dbReference>
<evidence type="ECO:0000313" key="2">
    <source>
        <dbReference type="EMBL" id="ABG58703.1"/>
    </source>
</evidence>
<dbReference type="SUPFAM" id="SSF53067">
    <property type="entry name" value="Actin-like ATPase domain"/>
    <property type="match status" value="2"/>
</dbReference>
<organism evidence="2 3">
    <name type="scientific">Cytophaga hutchinsonii (strain ATCC 33406 / DSM 1761 / CIP 103989 / NBRC 15051 / NCIMB 9469 / D465)</name>
    <dbReference type="NCBI Taxonomy" id="269798"/>
    <lineage>
        <taxon>Bacteria</taxon>
        <taxon>Pseudomonadati</taxon>
        <taxon>Bacteroidota</taxon>
        <taxon>Cytophagia</taxon>
        <taxon>Cytophagales</taxon>
        <taxon>Cytophagaceae</taxon>
        <taxon>Cytophaga</taxon>
    </lineage>
</organism>
<dbReference type="InterPro" id="IPR003695">
    <property type="entry name" value="Ppx_GppA_N"/>
</dbReference>
<dbReference type="OrthoDB" id="9814545at2"/>
<dbReference type="InterPro" id="IPR043129">
    <property type="entry name" value="ATPase_NBD"/>
</dbReference>
<feature type="domain" description="Ppx/GppA phosphatase N-terminal" evidence="1">
    <location>
        <begin position="34"/>
        <end position="288"/>
    </location>
</feature>
<dbReference type="InterPro" id="IPR050273">
    <property type="entry name" value="GppA/Ppx_hydrolase"/>
</dbReference>
<dbReference type="PANTHER" id="PTHR30005">
    <property type="entry name" value="EXOPOLYPHOSPHATASE"/>
    <property type="match status" value="1"/>
</dbReference>
<dbReference type="PANTHER" id="PTHR30005:SF0">
    <property type="entry name" value="RETROGRADE REGULATION PROTEIN 2"/>
    <property type="match status" value="1"/>
</dbReference>
<dbReference type="Proteomes" id="UP000001822">
    <property type="component" value="Chromosome"/>
</dbReference>
<dbReference type="CDD" id="cd24006">
    <property type="entry name" value="ASKHA_NBD_PPX_GppA"/>
    <property type="match status" value="1"/>
</dbReference>
<keyword evidence="3" id="KW-1185">Reference proteome</keyword>
<dbReference type="RefSeq" id="WP_011584818.1">
    <property type="nucleotide sequence ID" value="NC_008255.1"/>
</dbReference>
<dbReference type="Gene3D" id="3.30.420.40">
    <property type="match status" value="1"/>
</dbReference>
<dbReference type="Pfam" id="PF02541">
    <property type="entry name" value="Ppx-GppA"/>
    <property type="match status" value="1"/>
</dbReference>
<accession>A0A6N4SQY4</accession>